<name>A0A3A3ZHL6_9ACTN</name>
<dbReference type="GO" id="GO:0043565">
    <property type="term" value="F:sequence-specific DNA binding"/>
    <property type="evidence" value="ECO:0007669"/>
    <property type="project" value="InterPro"/>
</dbReference>
<dbReference type="PANTHER" id="PTHR46796:SF6">
    <property type="entry name" value="ARAC SUBFAMILY"/>
    <property type="match status" value="1"/>
</dbReference>
<reference evidence="6 7" key="1">
    <citation type="submission" date="2018-09" db="EMBL/GenBank/DDBJ databases">
        <title>YIM 75000 draft genome.</title>
        <authorList>
            <person name="Tang S."/>
            <person name="Feng Y."/>
        </authorList>
    </citation>
    <scope>NUCLEOTIDE SEQUENCE [LARGE SCALE GENOMIC DNA]</scope>
    <source>
        <strain evidence="6 7">YIM 75000</strain>
    </source>
</reference>
<accession>A0A3A3ZHL6</accession>
<dbReference type="Pfam" id="PF12833">
    <property type="entry name" value="HTH_18"/>
    <property type="match status" value="1"/>
</dbReference>
<dbReference type="Pfam" id="PF14525">
    <property type="entry name" value="AraC_binding_2"/>
    <property type="match status" value="1"/>
</dbReference>
<feature type="region of interest" description="Disordered" evidence="4">
    <location>
        <begin position="1"/>
        <end position="81"/>
    </location>
</feature>
<protein>
    <submittedName>
        <fullName evidence="6">Helix-turn-helix domain-containing protein</fullName>
    </submittedName>
</protein>
<feature type="compositionally biased region" description="Low complexity" evidence="4">
    <location>
        <begin position="29"/>
        <end position="57"/>
    </location>
</feature>
<evidence type="ECO:0000256" key="2">
    <source>
        <dbReference type="ARBA" id="ARBA00023125"/>
    </source>
</evidence>
<dbReference type="InterPro" id="IPR009057">
    <property type="entry name" value="Homeodomain-like_sf"/>
</dbReference>
<feature type="compositionally biased region" description="Low complexity" evidence="4">
    <location>
        <begin position="1"/>
        <end position="10"/>
    </location>
</feature>
<dbReference type="EMBL" id="QZEZ01000006">
    <property type="protein sequence ID" value="RJK94766.1"/>
    <property type="molecule type" value="Genomic_DNA"/>
</dbReference>
<dbReference type="OrthoDB" id="9799345at2"/>
<dbReference type="InterPro" id="IPR018060">
    <property type="entry name" value="HTH_AraC"/>
</dbReference>
<keyword evidence="1" id="KW-0805">Transcription regulation</keyword>
<dbReference type="InterPro" id="IPR050204">
    <property type="entry name" value="AraC_XylS_family_regulators"/>
</dbReference>
<evidence type="ECO:0000256" key="1">
    <source>
        <dbReference type="ARBA" id="ARBA00023015"/>
    </source>
</evidence>
<evidence type="ECO:0000256" key="3">
    <source>
        <dbReference type="ARBA" id="ARBA00023163"/>
    </source>
</evidence>
<dbReference type="PROSITE" id="PS00041">
    <property type="entry name" value="HTH_ARAC_FAMILY_1"/>
    <property type="match status" value="1"/>
</dbReference>
<organism evidence="6 7">
    <name type="scientific">Vallicoccus soli</name>
    <dbReference type="NCBI Taxonomy" id="2339232"/>
    <lineage>
        <taxon>Bacteria</taxon>
        <taxon>Bacillati</taxon>
        <taxon>Actinomycetota</taxon>
        <taxon>Actinomycetes</taxon>
        <taxon>Motilibacterales</taxon>
        <taxon>Vallicoccaceae</taxon>
        <taxon>Vallicoccus</taxon>
    </lineage>
</organism>
<gene>
    <name evidence="6" type="ORF">D5H78_13105</name>
</gene>
<sequence length="401" mass="42058">MPLRPSSRPSSRPPSPLVRRRGAAPPPVAATVRAPPHTGAALRAAPSALRAAPGAVPARRRRAPRPLPGHGRPPTVGRGRPREAAVGVLLDTRELAPGERAEALRTALREASGSTHVDLDGDGEVEGRLELRPLGPVRLFTAATTGVAMARTERAVRGASPDAVALAVHGTGTGRYEGGSSRRVVRGGDLLLVDITRPFRFSWTGRGSSASVQVATADLGMPLEAVQRAAARLPSSPLHALVRRHLLDLARSPAATAGAATEAVGGATAQLVRALLASADDRAGDRGAVLEETLVAQVRAYVRQHLRDPELGPDAVAAALSVSRRQLYRVCARHGLSLEQHVIALRLQGARDELASPAGRGRTVAAVAHAWGFRDATHFARRFRAAYGVLPRDVRDGGAGR</sequence>
<dbReference type="InterPro" id="IPR035418">
    <property type="entry name" value="AraC-bd_2"/>
</dbReference>
<keyword evidence="3" id="KW-0804">Transcription</keyword>
<evidence type="ECO:0000313" key="6">
    <source>
        <dbReference type="EMBL" id="RJK94766.1"/>
    </source>
</evidence>
<dbReference type="SMART" id="SM00342">
    <property type="entry name" value="HTH_ARAC"/>
    <property type="match status" value="1"/>
</dbReference>
<dbReference type="Proteomes" id="UP000265614">
    <property type="component" value="Unassembled WGS sequence"/>
</dbReference>
<evidence type="ECO:0000259" key="5">
    <source>
        <dbReference type="PROSITE" id="PS01124"/>
    </source>
</evidence>
<evidence type="ECO:0000256" key="4">
    <source>
        <dbReference type="SAM" id="MobiDB-lite"/>
    </source>
</evidence>
<keyword evidence="7" id="KW-1185">Reference proteome</keyword>
<dbReference type="SUPFAM" id="SSF46689">
    <property type="entry name" value="Homeodomain-like"/>
    <property type="match status" value="1"/>
</dbReference>
<evidence type="ECO:0000313" key="7">
    <source>
        <dbReference type="Proteomes" id="UP000265614"/>
    </source>
</evidence>
<dbReference type="InterPro" id="IPR018062">
    <property type="entry name" value="HTH_AraC-typ_CS"/>
</dbReference>
<dbReference type="PROSITE" id="PS01124">
    <property type="entry name" value="HTH_ARAC_FAMILY_2"/>
    <property type="match status" value="1"/>
</dbReference>
<dbReference type="Gene3D" id="1.10.10.60">
    <property type="entry name" value="Homeodomain-like"/>
    <property type="match status" value="1"/>
</dbReference>
<dbReference type="AlphaFoldDB" id="A0A3A3ZHL6"/>
<keyword evidence="2" id="KW-0238">DNA-binding</keyword>
<feature type="compositionally biased region" description="Low complexity" evidence="4">
    <location>
        <begin position="68"/>
        <end position="78"/>
    </location>
</feature>
<dbReference type="GO" id="GO:0003700">
    <property type="term" value="F:DNA-binding transcription factor activity"/>
    <property type="evidence" value="ECO:0007669"/>
    <property type="project" value="InterPro"/>
</dbReference>
<feature type="domain" description="HTH araC/xylS-type" evidence="5">
    <location>
        <begin position="296"/>
        <end position="397"/>
    </location>
</feature>
<proteinExistence type="predicted"/>
<comment type="caution">
    <text evidence="6">The sequence shown here is derived from an EMBL/GenBank/DDBJ whole genome shotgun (WGS) entry which is preliminary data.</text>
</comment>
<dbReference type="PANTHER" id="PTHR46796">
    <property type="entry name" value="HTH-TYPE TRANSCRIPTIONAL ACTIVATOR RHAS-RELATED"/>
    <property type="match status" value="1"/>
</dbReference>